<reference evidence="2 3" key="1">
    <citation type="submission" date="2012-10" db="EMBL/GenBank/DDBJ databases">
        <authorList>
            <consortium name="Gibbon Genome Sequencing Consortium"/>
        </authorList>
    </citation>
    <scope>NUCLEOTIDE SEQUENCE [LARGE SCALE GENOMIC DNA]</scope>
</reference>
<dbReference type="Proteomes" id="UP000001073">
    <property type="component" value="Chromosome 10"/>
</dbReference>
<evidence type="ECO:0000256" key="1">
    <source>
        <dbReference type="SAM" id="SignalP"/>
    </source>
</evidence>
<dbReference type="AlphaFoldDB" id="A0A2I3HIM5"/>
<dbReference type="EMBL" id="ADFV01185963">
    <property type="status" value="NOT_ANNOTATED_CDS"/>
    <property type="molecule type" value="Genomic_DNA"/>
</dbReference>
<protein>
    <submittedName>
        <fullName evidence="2">GLIPR1 like 1</fullName>
    </submittedName>
</protein>
<sequence>MSLLKLILLRVPCRATACQNELTTQTFPLSPQSPKGQLAVGSNKMSFLFRAEEKIHF</sequence>
<evidence type="ECO:0000313" key="2">
    <source>
        <dbReference type="Ensembl" id="ENSNLEP00000043498.1"/>
    </source>
</evidence>
<evidence type="ECO:0000313" key="3">
    <source>
        <dbReference type="Proteomes" id="UP000001073"/>
    </source>
</evidence>
<dbReference type="GeneTree" id="ENSGT00940000162547"/>
<reference evidence="2" key="2">
    <citation type="submission" date="2025-08" db="UniProtKB">
        <authorList>
            <consortium name="Ensembl"/>
        </authorList>
    </citation>
    <scope>IDENTIFICATION</scope>
</reference>
<proteinExistence type="predicted"/>
<accession>A0A2I3HIM5</accession>
<keyword evidence="1" id="KW-0732">Signal</keyword>
<organism evidence="2 3">
    <name type="scientific">Nomascus leucogenys</name>
    <name type="common">Northern white-cheeked gibbon</name>
    <name type="synonym">Hylobates leucogenys</name>
    <dbReference type="NCBI Taxonomy" id="61853"/>
    <lineage>
        <taxon>Eukaryota</taxon>
        <taxon>Metazoa</taxon>
        <taxon>Chordata</taxon>
        <taxon>Craniata</taxon>
        <taxon>Vertebrata</taxon>
        <taxon>Euteleostomi</taxon>
        <taxon>Mammalia</taxon>
        <taxon>Eutheria</taxon>
        <taxon>Euarchontoglires</taxon>
        <taxon>Primates</taxon>
        <taxon>Haplorrhini</taxon>
        <taxon>Catarrhini</taxon>
        <taxon>Hylobatidae</taxon>
        <taxon>Nomascus</taxon>
    </lineage>
</organism>
<reference evidence="2" key="3">
    <citation type="submission" date="2025-09" db="UniProtKB">
        <authorList>
            <consortium name="Ensembl"/>
        </authorList>
    </citation>
    <scope>IDENTIFICATION</scope>
</reference>
<dbReference type="Ensembl" id="ENSNLET00000035843.1">
    <property type="protein sequence ID" value="ENSNLEP00000043498.1"/>
    <property type="gene ID" value="ENSNLEG00000004609.2"/>
</dbReference>
<feature type="signal peptide" evidence="1">
    <location>
        <begin position="1"/>
        <end position="18"/>
    </location>
</feature>
<keyword evidence="3" id="KW-1185">Reference proteome</keyword>
<gene>
    <name evidence="2" type="primary">GLIPR1L1</name>
</gene>
<name>A0A2I3HIM5_NOMLE</name>
<feature type="chain" id="PRO_5014169850" evidence="1">
    <location>
        <begin position="19"/>
        <end position="57"/>
    </location>
</feature>